<feature type="chain" id="PRO_5046068558" evidence="8">
    <location>
        <begin position="24"/>
        <end position="442"/>
    </location>
</feature>
<dbReference type="Gene3D" id="1.20.1600.10">
    <property type="entry name" value="Outer membrane efflux proteins (OEP)"/>
    <property type="match status" value="1"/>
</dbReference>
<keyword evidence="6" id="KW-0472">Membrane</keyword>
<evidence type="ECO:0000313" key="10">
    <source>
        <dbReference type="Proteomes" id="UP000636891"/>
    </source>
</evidence>
<reference evidence="9 10" key="1">
    <citation type="submission" date="2020-08" db="EMBL/GenBank/DDBJ databases">
        <title>Genome public.</title>
        <authorList>
            <person name="Liu C."/>
            <person name="Sun Q."/>
        </authorList>
    </citation>
    <scope>NUCLEOTIDE SEQUENCE [LARGE SCALE GENOMIC DNA]</scope>
    <source>
        <strain evidence="9 10">New-7</strain>
    </source>
</reference>
<evidence type="ECO:0000256" key="7">
    <source>
        <dbReference type="ARBA" id="ARBA00023237"/>
    </source>
</evidence>
<dbReference type="EMBL" id="JACOOK010000006">
    <property type="protein sequence ID" value="MBC5617502.1"/>
    <property type="molecule type" value="Genomic_DNA"/>
</dbReference>
<dbReference type="Proteomes" id="UP000636891">
    <property type="component" value="Unassembled WGS sequence"/>
</dbReference>
<comment type="caution">
    <text evidence="9">The sequence shown here is derived from an EMBL/GenBank/DDBJ whole genome shotgun (WGS) entry which is preliminary data.</text>
</comment>
<accession>A0ABR7CPP4</accession>
<dbReference type="PANTHER" id="PTHR30026:SF20">
    <property type="entry name" value="OUTER MEMBRANE PROTEIN TOLC"/>
    <property type="match status" value="1"/>
</dbReference>
<dbReference type="PANTHER" id="PTHR30026">
    <property type="entry name" value="OUTER MEMBRANE PROTEIN TOLC"/>
    <property type="match status" value="1"/>
</dbReference>
<comment type="similarity">
    <text evidence="2">Belongs to the outer membrane factor (OMF) (TC 1.B.17) family.</text>
</comment>
<evidence type="ECO:0000256" key="4">
    <source>
        <dbReference type="ARBA" id="ARBA00022452"/>
    </source>
</evidence>
<comment type="subcellular location">
    <subcellularLocation>
        <location evidence="1">Cell outer membrane</location>
    </subcellularLocation>
</comment>
<organism evidence="9 10">
    <name type="scientific">Alistipes hominis</name>
    <dbReference type="NCBI Taxonomy" id="2763015"/>
    <lineage>
        <taxon>Bacteria</taxon>
        <taxon>Pseudomonadati</taxon>
        <taxon>Bacteroidota</taxon>
        <taxon>Bacteroidia</taxon>
        <taxon>Bacteroidales</taxon>
        <taxon>Rikenellaceae</taxon>
        <taxon>Alistipes</taxon>
    </lineage>
</organism>
<keyword evidence="5" id="KW-0812">Transmembrane</keyword>
<name>A0ABR7CPP4_9BACT</name>
<protein>
    <submittedName>
        <fullName evidence="9">TolC family protein</fullName>
    </submittedName>
</protein>
<evidence type="ECO:0000313" key="9">
    <source>
        <dbReference type="EMBL" id="MBC5617502.1"/>
    </source>
</evidence>
<evidence type="ECO:0000256" key="5">
    <source>
        <dbReference type="ARBA" id="ARBA00022692"/>
    </source>
</evidence>
<feature type="signal peptide" evidence="8">
    <location>
        <begin position="1"/>
        <end position="23"/>
    </location>
</feature>
<sequence>MINRFKPIPALCLLLFAGQAAWAQSPGGWSLRKCIDYARENNIQVHSTQVTQQSSQEDLAEAKAKRVPSLDFSTSQNYVNQKSEKTDGNFEANGTYSGNYALKTGITIYNGSKLTNSLRQQEVINKSRQFQVDMARNDIEIAVTQAYLNILYANENVKISRQTVESSAAQLERSKALLEAGSIAPSDYAQMESQYSSDKYQLTVSQTSLDQNILTLKQLLELGLDESFDVQFPDLSSEDVLAEVPALDRVYRRALEVMPQVENSRLNVESAQLGEKIAAGDGLPSLTASASIGTGNISGTNYSFYNQLNNKLNENVGITLSVPIFNNRKAKSSIARSRLQTRQAELDYQSMEKDLLKDVESLYQDAVSAQSRYLAANDKVKSAETSYGLVLAQFNEGMKNTVELLTEKNNYLSAQQEQIQAKYQAVLSIKLLNFYQNEPITL</sequence>
<evidence type="ECO:0000256" key="8">
    <source>
        <dbReference type="SAM" id="SignalP"/>
    </source>
</evidence>
<proteinExistence type="inferred from homology"/>
<dbReference type="SUPFAM" id="SSF56954">
    <property type="entry name" value="Outer membrane efflux proteins (OEP)"/>
    <property type="match status" value="1"/>
</dbReference>
<evidence type="ECO:0000256" key="2">
    <source>
        <dbReference type="ARBA" id="ARBA00007613"/>
    </source>
</evidence>
<keyword evidence="7" id="KW-0998">Cell outer membrane</keyword>
<keyword evidence="4" id="KW-1134">Transmembrane beta strand</keyword>
<evidence type="ECO:0000256" key="1">
    <source>
        <dbReference type="ARBA" id="ARBA00004442"/>
    </source>
</evidence>
<dbReference type="RefSeq" id="WP_118457456.1">
    <property type="nucleotide sequence ID" value="NZ_JACOOK010000006.1"/>
</dbReference>
<keyword evidence="3" id="KW-0813">Transport</keyword>
<keyword evidence="8" id="KW-0732">Signal</keyword>
<gene>
    <name evidence="9" type="ORF">H8S08_10805</name>
</gene>
<evidence type="ECO:0000256" key="3">
    <source>
        <dbReference type="ARBA" id="ARBA00022448"/>
    </source>
</evidence>
<dbReference type="Pfam" id="PF02321">
    <property type="entry name" value="OEP"/>
    <property type="match status" value="2"/>
</dbReference>
<dbReference type="InterPro" id="IPR051906">
    <property type="entry name" value="TolC-like"/>
</dbReference>
<evidence type="ECO:0000256" key="6">
    <source>
        <dbReference type="ARBA" id="ARBA00023136"/>
    </source>
</evidence>
<dbReference type="InterPro" id="IPR003423">
    <property type="entry name" value="OMP_efflux"/>
</dbReference>
<keyword evidence="10" id="KW-1185">Reference proteome</keyword>